<evidence type="ECO:0000256" key="2">
    <source>
        <dbReference type="ARBA" id="ARBA00012438"/>
    </source>
</evidence>
<keyword evidence="5" id="KW-0902">Two-component regulatory system</keyword>
<proteinExistence type="predicted"/>
<comment type="caution">
    <text evidence="7">The sequence shown here is derived from an EMBL/GenBank/DDBJ whole genome shotgun (WGS) entry which is preliminary data.</text>
</comment>
<dbReference type="PATRIC" id="fig|1227465.4.peg.906"/>
<evidence type="ECO:0000256" key="3">
    <source>
        <dbReference type="ARBA" id="ARBA00022679"/>
    </source>
</evidence>
<feature type="domain" description="Histidine kinase" evidence="6">
    <location>
        <begin position="1"/>
        <end position="92"/>
    </location>
</feature>
<organism evidence="7 8">
    <name type="scientific">Halorubrum californiense DSM 19288</name>
    <dbReference type="NCBI Taxonomy" id="1227465"/>
    <lineage>
        <taxon>Archaea</taxon>
        <taxon>Methanobacteriati</taxon>
        <taxon>Methanobacteriota</taxon>
        <taxon>Stenosarchaea group</taxon>
        <taxon>Halobacteria</taxon>
        <taxon>Halobacteriales</taxon>
        <taxon>Haloferacaceae</taxon>
        <taxon>Halorubrum</taxon>
    </lineage>
</organism>
<dbReference type="PROSITE" id="PS50109">
    <property type="entry name" value="HIS_KIN"/>
    <property type="match status" value="1"/>
</dbReference>
<keyword evidence="3" id="KW-0808">Transferase</keyword>
<dbReference type="InterPro" id="IPR050736">
    <property type="entry name" value="Sensor_HK_Regulatory"/>
</dbReference>
<dbReference type="InterPro" id="IPR004358">
    <property type="entry name" value="Sig_transdc_His_kin-like_C"/>
</dbReference>
<evidence type="ECO:0000313" key="8">
    <source>
        <dbReference type="Proteomes" id="UP000011586"/>
    </source>
</evidence>
<dbReference type="EMBL" id="AOJK01000021">
    <property type="protein sequence ID" value="ELZ46466.1"/>
    <property type="molecule type" value="Genomic_DNA"/>
</dbReference>
<evidence type="ECO:0000259" key="6">
    <source>
        <dbReference type="PROSITE" id="PS50109"/>
    </source>
</evidence>
<evidence type="ECO:0000313" key="7">
    <source>
        <dbReference type="EMBL" id="ELZ46466.1"/>
    </source>
</evidence>
<evidence type="ECO:0000256" key="4">
    <source>
        <dbReference type="ARBA" id="ARBA00022777"/>
    </source>
</evidence>
<dbReference type="RefSeq" id="WP_008441449.1">
    <property type="nucleotide sequence ID" value="NZ_AOJK01000021.1"/>
</dbReference>
<accession>M0EFA4</accession>
<sequence length="97" mass="10095">ALENLFVNAVTHAGPEVAVTVGTLSDGDGFYVEDDGPGIDPEDREEAFEAGVTSDPEGTGFGLKIVAEVAEAHGWTVELAESPTGGARFEFRGVDVE</sequence>
<dbReference type="EC" id="2.7.13.3" evidence="2"/>
<dbReference type="InterPro" id="IPR036890">
    <property type="entry name" value="HATPase_C_sf"/>
</dbReference>
<dbReference type="SMART" id="SM00387">
    <property type="entry name" value="HATPase_c"/>
    <property type="match status" value="1"/>
</dbReference>
<feature type="non-terminal residue" evidence="7">
    <location>
        <position position="1"/>
    </location>
</feature>
<dbReference type="InterPro" id="IPR003594">
    <property type="entry name" value="HATPase_dom"/>
</dbReference>
<dbReference type="InterPro" id="IPR005467">
    <property type="entry name" value="His_kinase_dom"/>
</dbReference>
<comment type="catalytic activity">
    <reaction evidence="1">
        <text>ATP + protein L-histidine = ADP + protein N-phospho-L-histidine.</text>
        <dbReference type="EC" id="2.7.13.3"/>
    </reaction>
</comment>
<dbReference type="Gene3D" id="3.30.565.10">
    <property type="entry name" value="Histidine kinase-like ATPase, C-terminal domain"/>
    <property type="match status" value="1"/>
</dbReference>
<dbReference type="GO" id="GO:0004673">
    <property type="term" value="F:protein histidine kinase activity"/>
    <property type="evidence" value="ECO:0007669"/>
    <property type="project" value="UniProtKB-EC"/>
</dbReference>
<dbReference type="Pfam" id="PF02518">
    <property type="entry name" value="HATPase_c"/>
    <property type="match status" value="1"/>
</dbReference>
<dbReference type="Proteomes" id="UP000011586">
    <property type="component" value="Unassembled WGS sequence"/>
</dbReference>
<gene>
    <name evidence="7" type="ORF">C463_04619</name>
</gene>
<reference evidence="7 8" key="1">
    <citation type="journal article" date="2014" name="PLoS Genet.">
        <title>Phylogenetically driven sequencing of extremely halophilic archaea reveals strategies for static and dynamic osmo-response.</title>
        <authorList>
            <person name="Becker E.A."/>
            <person name="Seitzer P.M."/>
            <person name="Tritt A."/>
            <person name="Larsen D."/>
            <person name="Krusor M."/>
            <person name="Yao A.I."/>
            <person name="Wu D."/>
            <person name="Madern D."/>
            <person name="Eisen J.A."/>
            <person name="Darling A.E."/>
            <person name="Facciotti M.T."/>
        </authorList>
    </citation>
    <scope>NUCLEOTIDE SEQUENCE [LARGE SCALE GENOMIC DNA]</scope>
    <source>
        <strain evidence="7 8">DSM 19288</strain>
    </source>
</reference>
<keyword evidence="8" id="KW-1185">Reference proteome</keyword>
<dbReference type="GO" id="GO:0000160">
    <property type="term" value="P:phosphorelay signal transduction system"/>
    <property type="evidence" value="ECO:0007669"/>
    <property type="project" value="UniProtKB-KW"/>
</dbReference>
<evidence type="ECO:0000256" key="1">
    <source>
        <dbReference type="ARBA" id="ARBA00000085"/>
    </source>
</evidence>
<dbReference type="AlphaFoldDB" id="M0EFA4"/>
<dbReference type="PANTHER" id="PTHR43711">
    <property type="entry name" value="TWO-COMPONENT HISTIDINE KINASE"/>
    <property type="match status" value="1"/>
</dbReference>
<dbReference type="SUPFAM" id="SSF55874">
    <property type="entry name" value="ATPase domain of HSP90 chaperone/DNA topoisomerase II/histidine kinase"/>
    <property type="match status" value="1"/>
</dbReference>
<dbReference type="PRINTS" id="PR00344">
    <property type="entry name" value="BCTRLSENSOR"/>
</dbReference>
<keyword evidence="4 7" id="KW-0418">Kinase</keyword>
<protein>
    <recommendedName>
        <fullName evidence="2">histidine kinase</fullName>
        <ecNumber evidence="2">2.7.13.3</ecNumber>
    </recommendedName>
</protein>
<dbReference type="PANTHER" id="PTHR43711:SF1">
    <property type="entry name" value="HISTIDINE KINASE 1"/>
    <property type="match status" value="1"/>
</dbReference>
<name>M0EFA4_9EURY</name>
<dbReference type="OrthoDB" id="8127at2157"/>
<evidence type="ECO:0000256" key="5">
    <source>
        <dbReference type="ARBA" id="ARBA00023012"/>
    </source>
</evidence>